<dbReference type="Proteomes" id="UP001519331">
    <property type="component" value="Unassembled WGS sequence"/>
</dbReference>
<feature type="transmembrane region" description="Helical" evidence="2">
    <location>
        <begin position="173"/>
        <end position="194"/>
    </location>
</feature>
<gene>
    <name evidence="3" type="ORF">JOF45_000471</name>
</gene>
<keyword evidence="2" id="KW-0812">Transmembrane</keyword>
<evidence type="ECO:0000313" key="3">
    <source>
        <dbReference type="EMBL" id="MBP2317452.1"/>
    </source>
</evidence>
<reference evidence="3 4" key="1">
    <citation type="submission" date="2021-03" db="EMBL/GenBank/DDBJ databases">
        <title>Sequencing the genomes of 1000 actinobacteria strains.</title>
        <authorList>
            <person name="Klenk H.-P."/>
        </authorList>
    </citation>
    <scope>NUCLEOTIDE SEQUENCE [LARGE SCALE GENOMIC DNA]</scope>
    <source>
        <strain evidence="3 4">DSM 12544</strain>
    </source>
</reference>
<organism evidence="3 4">
    <name type="scientific">Nesterenkonia lacusekhoensis</name>
    <dbReference type="NCBI Taxonomy" id="150832"/>
    <lineage>
        <taxon>Bacteria</taxon>
        <taxon>Bacillati</taxon>
        <taxon>Actinomycetota</taxon>
        <taxon>Actinomycetes</taxon>
        <taxon>Micrococcales</taxon>
        <taxon>Micrococcaceae</taxon>
        <taxon>Nesterenkonia</taxon>
    </lineage>
</organism>
<dbReference type="EMBL" id="JAGINX010000001">
    <property type="protein sequence ID" value="MBP2317452.1"/>
    <property type="molecule type" value="Genomic_DNA"/>
</dbReference>
<feature type="transmembrane region" description="Helical" evidence="2">
    <location>
        <begin position="58"/>
        <end position="76"/>
    </location>
</feature>
<proteinExistence type="predicted"/>
<evidence type="ECO:0000256" key="2">
    <source>
        <dbReference type="SAM" id="Phobius"/>
    </source>
</evidence>
<feature type="transmembrane region" description="Helical" evidence="2">
    <location>
        <begin position="110"/>
        <end position="131"/>
    </location>
</feature>
<evidence type="ECO:0000256" key="1">
    <source>
        <dbReference type="SAM" id="MobiDB-lite"/>
    </source>
</evidence>
<comment type="caution">
    <text evidence="3">The sequence shown here is derived from an EMBL/GenBank/DDBJ whole genome shotgun (WGS) entry which is preliminary data.</text>
</comment>
<feature type="transmembrane region" description="Helical" evidence="2">
    <location>
        <begin position="143"/>
        <end position="167"/>
    </location>
</feature>
<protein>
    <submittedName>
        <fullName evidence="3">Uncharacterized protein</fullName>
    </submittedName>
</protein>
<sequence length="207" mass="21675">MTNSPYGAPEPNDPGQQPNWGAPAPQPGGSKFGTNPYDPAMAGAPMPKPAKQSLLEKLTLVSMVLSLISTVAYSAVMAGDDFADFMRESYAEVGMPAEDIDAMVDMMGGAAIGGAIFGVVITVGLYLLVYFPLTKGKSWARVLGLVFAFIGVAGALMSMLSSGAFMFGSAVGILGAVAYLAYAVVTVYWIVLAFSQDVRTYMEQQSA</sequence>
<evidence type="ECO:0000313" key="4">
    <source>
        <dbReference type="Proteomes" id="UP001519331"/>
    </source>
</evidence>
<name>A0ABS4SZ11_9MICC</name>
<keyword evidence="2" id="KW-1133">Transmembrane helix</keyword>
<feature type="region of interest" description="Disordered" evidence="1">
    <location>
        <begin position="1"/>
        <end position="43"/>
    </location>
</feature>
<dbReference type="RefSeq" id="WP_210047627.1">
    <property type="nucleotide sequence ID" value="NZ_JAGINX010000001.1"/>
</dbReference>
<accession>A0ABS4SZ11</accession>
<keyword evidence="4" id="KW-1185">Reference proteome</keyword>
<keyword evidence="2" id="KW-0472">Membrane</keyword>